<dbReference type="EMBL" id="JARAOO010000016">
    <property type="protein sequence ID" value="KAJ7942567.1"/>
    <property type="molecule type" value="Genomic_DNA"/>
</dbReference>
<accession>A0AAD7P587</accession>
<feature type="compositionally biased region" description="Low complexity" evidence="1">
    <location>
        <begin position="9"/>
        <end position="40"/>
    </location>
</feature>
<proteinExistence type="predicted"/>
<sequence length="92" mass="10090">MTQMWLLWSSKNSPTTTTKSGGESGSTATAATISSNSLTSNRTSCHCCLLVTKLVRKLKRHRPTLKPPASRQSSFQCRYDPMSYSLNFDASG</sequence>
<evidence type="ECO:0000313" key="3">
    <source>
        <dbReference type="Proteomes" id="UP001163823"/>
    </source>
</evidence>
<evidence type="ECO:0000256" key="1">
    <source>
        <dbReference type="SAM" id="MobiDB-lite"/>
    </source>
</evidence>
<organism evidence="2 3">
    <name type="scientific">Quillaja saponaria</name>
    <name type="common">Soap bark tree</name>
    <dbReference type="NCBI Taxonomy" id="32244"/>
    <lineage>
        <taxon>Eukaryota</taxon>
        <taxon>Viridiplantae</taxon>
        <taxon>Streptophyta</taxon>
        <taxon>Embryophyta</taxon>
        <taxon>Tracheophyta</taxon>
        <taxon>Spermatophyta</taxon>
        <taxon>Magnoliopsida</taxon>
        <taxon>eudicotyledons</taxon>
        <taxon>Gunneridae</taxon>
        <taxon>Pentapetalae</taxon>
        <taxon>rosids</taxon>
        <taxon>fabids</taxon>
        <taxon>Fabales</taxon>
        <taxon>Quillajaceae</taxon>
        <taxon>Quillaja</taxon>
    </lineage>
</organism>
<protein>
    <submittedName>
        <fullName evidence="2">Proline-rich protein</fullName>
    </submittedName>
</protein>
<comment type="caution">
    <text evidence="2">The sequence shown here is derived from an EMBL/GenBank/DDBJ whole genome shotgun (WGS) entry which is preliminary data.</text>
</comment>
<evidence type="ECO:0000313" key="2">
    <source>
        <dbReference type="EMBL" id="KAJ7942567.1"/>
    </source>
</evidence>
<dbReference type="Proteomes" id="UP001163823">
    <property type="component" value="Unassembled WGS sequence"/>
</dbReference>
<reference evidence="2" key="1">
    <citation type="journal article" date="2023" name="Science">
        <title>Elucidation of the pathway for biosynthesis of saponin adjuvants from the soapbark tree.</title>
        <authorList>
            <person name="Reed J."/>
            <person name="Orme A."/>
            <person name="El-Demerdash A."/>
            <person name="Owen C."/>
            <person name="Martin L.B.B."/>
            <person name="Misra R.C."/>
            <person name="Kikuchi S."/>
            <person name="Rejzek M."/>
            <person name="Martin A.C."/>
            <person name="Harkess A."/>
            <person name="Leebens-Mack J."/>
            <person name="Louveau T."/>
            <person name="Stephenson M.J."/>
            <person name="Osbourn A."/>
        </authorList>
    </citation>
    <scope>NUCLEOTIDE SEQUENCE</scope>
    <source>
        <strain evidence="2">S10</strain>
    </source>
</reference>
<dbReference type="KEGG" id="qsa:O6P43_034400"/>
<keyword evidence="3" id="KW-1185">Reference proteome</keyword>
<name>A0AAD7P587_QUISA</name>
<dbReference type="AlphaFoldDB" id="A0AAD7P587"/>
<feature type="region of interest" description="Disordered" evidence="1">
    <location>
        <begin position="1"/>
        <end position="41"/>
    </location>
</feature>
<gene>
    <name evidence="2" type="ORF">O6P43_034400</name>
</gene>